<evidence type="ECO:0000313" key="8">
    <source>
        <dbReference type="Proteomes" id="UP000553776"/>
    </source>
</evidence>
<comment type="function">
    <text evidence="4">Flagellin is the subunit protein which polymerizes to form the filaments of bacterial flagella.</text>
</comment>
<reference evidence="7 8" key="1">
    <citation type="submission" date="2020-08" db="EMBL/GenBank/DDBJ databases">
        <title>Cohnella phylogeny.</title>
        <authorList>
            <person name="Dunlap C."/>
        </authorList>
    </citation>
    <scope>NUCLEOTIDE SEQUENCE [LARGE SCALE GENOMIC DNA]</scope>
    <source>
        <strain evidence="7 8">DSM 25239</strain>
    </source>
</reference>
<keyword evidence="7" id="KW-0282">Flagellum</keyword>
<dbReference type="RefSeq" id="WP_185136187.1">
    <property type="nucleotide sequence ID" value="NZ_JACJVR010000050.1"/>
</dbReference>
<comment type="similarity">
    <text evidence="1 4">Belongs to the bacterial flagellin family.</text>
</comment>
<evidence type="ECO:0000256" key="4">
    <source>
        <dbReference type="RuleBase" id="RU362073"/>
    </source>
</evidence>
<accession>A0A841U2K2</accession>
<dbReference type="GO" id="GO:0005198">
    <property type="term" value="F:structural molecule activity"/>
    <property type="evidence" value="ECO:0007669"/>
    <property type="project" value="UniProtKB-UniRule"/>
</dbReference>
<keyword evidence="7" id="KW-0966">Cell projection</keyword>
<dbReference type="Proteomes" id="UP000553776">
    <property type="component" value="Unassembled WGS sequence"/>
</dbReference>
<dbReference type="InterPro" id="IPR046358">
    <property type="entry name" value="Flagellin_C"/>
</dbReference>
<feature type="domain" description="Flagellin C-terminal" evidence="6">
    <location>
        <begin position="165"/>
        <end position="249"/>
    </location>
</feature>
<dbReference type="GO" id="GO:0009288">
    <property type="term" value="C:bacterial-type flagellum"/>
    <property type="evidence" value="ECO:0007669"/>
    <property type="project" value="UniProtKB-SubCell"/>
</dbReference>
<keyword evidence="7" id="KW-0969">Cilium</keyword>
<proteinExistence type="inferred from homology"/>
<keyword evidence="4" id="KW-0964">Secreted</keyword>
<dbReference type="PRINTS" id="PR00207">
    <property type="entry name" value="FLAGELLIN"/>
</dbReference>
<keyword evidence="3 4" id="KW-0975">Bacterial flagellum</keyword>
<keyword evidence="8" id="KW-1185">Reference proteome</keyword>
<dbReference type="AlphaFoldDB" id="A0A841U2K2"/>
<feature type="domain" description="Flagellin N-terminal" evidence="5">
    <location>
        <begin position="3"/>
        <end position="135"/>
    </location>
</feature>
<dbReference type="SUPFAM" id="SSF64518">
    <property type="entry name" value="Phase 1 flagellin"/>
    <property type="match status" value="1"/>
</dbReference>
<dbReference type="EMBL" id="JACJVR010000050">
    <property type="protein sequence ID" value="MBB6692194.1"/>
    <property type="molecule type" value="Genomic_DNA"/>
</dbReference>
<evidence type="ECO:0000256" key="2">
    <source>
        <dbReference type="ARBA" id="ARBA00020110"/>
    </source>
</evidence>
<dbReference type="InterPro" id="IPR001492">
    <property type="entry name" value="Flagellin"/>
</dbReference>
<dbReference type="Pfam" id="PF00700">
    <property type="entry name" value="Flagellin_C"/>
    <property type="match status" value="1"/>
</dbReference>
<evidence type="ECO:0000259" key="6">
    <source>
        <dbReference type="Pfam" id="PF00700"/>
    </source>
</evidence>
<gene>
    <name evidence="7" type="ORF">H7B90_12355</name>
</gene>
<sequence length="250" mass="26826">MIINHNINALNTHRNLGLNNTAAGKNMEKLSSGLRINRAADDAAGLAISEKMRGQIRGLEQAQRNTQDGISFVQTAEGALNEVSAMLVRMKELNVQKANGTYQTTDTGNIDTELTELNAQITNILDKTTFNGISIKNSVNIAYNDGADTITIDALSFSVGSTDLAGVSTAITNLSTARGTLGAKQNRLEYTSNNIGTTVENLTASESRIRDTDMAKEMVNLTKNNILLQAAQSMLAQANSQPQGVLQLLR</sequence>
<organism evidence="7 8">
    <name type="scientific">Cohnella xylanilytica</name>
    <dbReference type="NCBI Taxonomy" id="557555"/>
    <lineage>
        <taxon>Bacteria</taxon>
        <taxon>Bacillati</taxon>
        <taxon>Bacillota</taxon>
        <taxon>Bacilli</taxon>
        <taxon>Bacillales</taxon>
        <taxon>Paenibacillaceae</taxon>
        <taxon>Cohnella</taxon>
    </lineage>
</organism>
<evidence type="ECO:0000256" key="3">
    <source>
        <dbReference type="ARBA" id="ARBA00023143"/>
    </source>
</evidence>
<dbReference type="PANTHER" id="PTHR42792:SF2">
    <property type="entry name" value="FLAGELLIN"/>
    <property type="match status" value="1"/>
</dbReference>
<evidence type="ECO:0000313" key="7">
    <source>
        <dbReference type="EMBL" id="MBB6692194.1"/>
    </source>
</evidence>
<dbReference type="InterPro" id="IPR042187">
    <property type="entry name" value="Flagellin_C_sub2"/>
</dbReference>
<comment type="subcellular location">
    <subcellularLocation>
        <location evidence="4">Secreted</location>
    </subcellularLocation>
    <subcellularLocation>
        <location evidence="4">Bacterial flagellum</location>
    </subcellularLocation>
</comment>
<name>A0A841U2K2_9BACL</name>
<dbReference type="Gene3D" id="6.10.10.10">
    <property type="entry name" value="Flagellar export chaperone, C-terminal domain"/>
    <property type="match status" value="1"/>
</dbReference>
<dbReference type="PANTHER" id="PTHR42792">
    <property type="entry name" value="FLAGELLIN"/>
    <property type="match status" value="1"/>
</dbReference>
<dbReference type="Pfam" id="PF00669">
    <property type="entry name" value="Flagellin_N"/>
    <property type="match status" value="1"/>
</dbReference>
<comment type="caution">
    <text evidence="7">The sequence shown here is derived from an EMBL/GenBank/DDBJ whole genome shotgun (WGS) entry which is preliminary data.</text>
</comment>
<dbReference type="InterPro" id="IPR001029">
    <property type="entry name" value="Flagellin_N"/>
</dbReference>
<dbReference type="GO" id="GO:0005576">
    <property type="term" value="C:extracellular region"/>
    <property type="evidence" value="ECO:0007669"/>
    <property type="project" value="UniProtKB-SubCell"/>
</dbReference>
<evidence type="ECO:0000259" key="5">
    <source>
        <dbReference type="Pfam" id="PF00669"/>
    </source>
</evidence>
<protein>
    <recommendedName>
        <fullName evidence="2 4">Flagellin</fullName>
    </recommendedName>
</protein>
<evidence type="ECO:0000256" key="1">
    <source>
        <dbReference type="ARBA" id="ARBA00005709"/>
    </source>
</evidence>
<dbReference type="Gene3D" id="1.20.1330.10">
    <property type="entry name" value="f41 fragment of flagellin, N-terminal domain"/>
    <property type="match status" value="2"/>
</dbReference>